<dbReference type="SUPFAM" id="SSF103481">
    <property type="entry name" value="Multidrug resistance efflux transporter EmrE"/>
    <property type="match status" value="2"/>
</dbReference>
<proteinExistence type="inferred from homology"/>
<keyword evidence="4 6" id="KW-1133">Transmembrane helix</keyword>
<dbReference type="PANTHER" id="PTHR32322">
    <property type="entry name" value="INNER MEMBRANE TRANSPORTER"/>
    <property type="match status" value="1"/>
</dbReference>
<dbReference type="PANTHER" id="PTHR32322:SF2">
    <property type="entry name" value="EAMA DOMAIN-CONTAINING PROTEIN"/>
    <property type="match status" value="1"/>
</dbReference>
<comment type="similarity">
    <text evidence="2">Belongs to the EamA transporter family.</text>
</comment>
<keyword evidence="3 6" id="KW-0812">Transmembrane</keyword>
<dbReference type="PATRIC" id="fig|270351.6.peg.186"/>
<feature type="domain" description="EamA" evidence="7">
    <location>
        <begin position="17"/>
        <end position="147"/>
    </location>
</feature>
<accession>A0A0J6SLB1</accession>
<reference evidence="8 9" key="1">
    <citation type="submission" date="2015-03" db="EMBL/GenBank/DDBJ databases">
        <title>Genome sequencing of Methylobacterium aquaticum DSM16371 type strain.</title>
        <authorList>
            <person name="Chaudhry V."/>
            <person name="Patil P.B."/>
        </authorList>
    </citation>
    <scope>NUCLEOTIDE SEQUENCE [LARGE SCALE GENOMIC DNA]</scope>
    <source>
        <strain evidence="8 9">DSM 16371</strain>
    </source>
</reference>
<evidence type="ECO:0000259" key="7">
    <source>
        <dbReference type="Pfam" id="PF00892"/>
    </source>
</evidence>
<dbReference type="GO" id="GO:0016020">
    <property type="term" value="C:membrane"/>
    <property type="evidence" value="ECO:0007669"/>
    <property type="project" value="UniProtKB-SubCell"/>
</dbReference>
<keyword evidence="5 6" id="KW-0472">Membrane</keyword>
<protein>
    <submittedName>
        <fullName evidence="8">Membrane protein</fullName>
    </submittedName>
</protein>
<evidence type="ECO:0000256" key="3">
    <source>
        <dbReference type="ARBA" id="ARBA00022692"/>
    </source>
</evidence>
<feature type="transmembrane region" description="Helical" evidence="6">
    <location>
        <begin position="12"/>
        <end position="33"/>
    </location>
</feature>
<feature type="transmembrane region" description="Helical" evidence="6">
    <location>
        <begin position="77"/>
        <end position="97"/>
    </location>
</feature>
<evidence type="ECO:0000313" key="9">
    <source>
        <dbReference type="Proteomes" id="UP000035929"/>
    </source>
</evidence>
<feature type="transmembrane region" description="Helical" evidence="6">
    <location>
        <begin position="224"/>
        <end position="244"/>
    </location>
</feature>
<feature type="transmembrane region" description="Helical" evidence="6">
    <location>
        <begin position="194"/>
        <end position="212"/>
    </location>
</feature>
<feature type="transmembrane region" description="Helical" evidence="6">
    <location>
        <begin position="162"/>
        <end position="182"/>
    </location>
</feature>
<dbReference type="EMBL" id="LABX01000103">
    <property type="protein sequence ID" value="KMO34459.1"/>
    <property type="molecule type" value="Genomic_DNA"/>
</dbReference>
<feature type="transmembrane region" description="Helical" evidence="6">
    <location>
        <begin position="103"/>
        <end position="123"/>
    </location>
</feature>
<dbReference type="InterPro" id="IPR000620">
    <property type="entry name" value="EamA_dom"/>
</dbReference>
<feature type="transmembrane region" description="Helical" evidence="6">
    <location>
        <begin position="280"/>
        <end position="301"/>
    </location>
</feature>
<evidence type="ECO:0000256" key="5">
    <source>
        <dbReference type="ARBA" id="ARBA00023136"/>
    </source>
</evidence>
<dbReference type="Pfam" id="PF00892">
    <property type="entry name" value="EamA"/>
    <property type="match status" value="2"/>
</dbReference>
<sequence>MPVAHKPTGNRHAVTAFLYALTVLIWGTTWIAIKHQLGAIAFEASIAYRFALAGAVLFCALALSGRIKTIPWRHQPFVLLQAVCLFSCNFACFYLATRSVPSGIVSVVFSAATVFNVANAYFFHRRRPAPRVLAGAVIGLLGIACLFRDTLIGTALDRDTAIGLGLALLGTWFFSAGNLVSARNQRHGLPVATVNAYGMLYGAALVATVAALRGVPFGFDPSPAYVGALLYLAIPGSVIGFTAYLTVVHRIGPEKAAYMTVLFPVVALTISVFAEGYRVTPLAALGFALVLAGNVVVFAPLRTLRAHRKGRPEAACKA</sequence>
<dbReference type="InterPro" id="IPR037185">
    <property type="entry name" value="EmrE-like"/>
</dbReference>
<gene>
    <name evidence="8" type="ORF">VP06_13985</name>
</gene>
<organism evidence="8 9">
    <name type="scientific">Methylobacterium aquaticum</name>
    <dbReference type="NCBI Taxonomy" id="270351"/>
    <lineage>
        <taxon>Bacteria</taxon>
        <taxon>Pseudomonadati</taxon>
        <taxon>Pseudomonadota</taxon>
        <taxon>Alphaproteobacteria</taxon>
        <taxon>Hyphomicrobiales</taxon>
        <taxon>Methylobacteriaceae</taxon>
        <taxon>Methylobacterium</taxon>
    </lineage>
</organism>
<evidence type="ECO:0000313" key="8">
    <source>
        <dbReference type="EMBL" id="KMO34459.1"/>
    </source>
</evidence>
<dbReference type="AlphaFoldDB" id="A0A0J6SLB1"/>
<feature type="transmembrane region" description="Helical" evidence="6">
    <location>
        <begin position="256"/>
        <end position="274"/>
    </location>
</feature>
<evidence type="ECO:0000256" key="6">
    <source>
        <dbReference type="SAM" id="Phobius"/>
    </source>
</evidence>
<dbReference type="Proteomes" id="UP000035929">
    <property type="component" value="Unassembled WGS sequence"/>
</dbReference>
<comment type="caution">
    <text evidence="8">The sequence shown here is derived from an EMBL/GenBank/DDBJ whole genome shotgun (WGS) entry which is preliminary data.</text>
</comment>
<feature type="domain" description="EamA" evidence="7">
    <location>
        <begin position="163"/>
        <end position="298"/>
    </location>
</feature>
<feature type="transmembrane region" description="Helical" evidence="6">
    <location>
        <begin position="45"/>
        <end position="65"/>
    </location>
</feature>
<dbReference type="InterPro" id="IPR050638">
    <property type="entry name" value="AA-Vitamin_Transporters"/>
</dbReference>
<evidence type="ECO:0000256" key="1">
    <source>
        <dbReference type="ARBA" id="ARBA00004141"/>
    </source>
</evidence>
<comment type="subcellular location">
    <subcellularLocation>
        <location evidence="1">Membrane</location>
        <topology evidence="1">Multi-pass membrane protein</topology>
    </subcellularLocation>
</comment>
<evidence type="ECO:0000256" key="2">
    <source>
        <dbReference type="ARBA" id="ARBA00007362"/>
    </source>
</evidence>
<feature type="transmembrane region" description="Helical" evidence="6">
    <location>
        <begin position="132"/>
        <end position="156"/>
    </location>
</feature>
<name>A0A0J6SLB1_9HYPH</name>
<evidence type="ECO:0000256" key="4">
    <source>
        <dbReference type="ARBA" id="ARBA00022989"/>
    </source>
</evidence>